<dbReference type="OrthoDB" id="10254947at2759"/>
<keyword evidence="1" id="KW-0677">Repeat</keyword>
<sequence length="551" mass="63768">MDYYHDQPNLAKLESLREKMNWEIERDRFEVLCQLDKLFSEWTGPLPNLRDIFYPEEIECLLTELVIIRKKNIGDGQRQRIVEFVVRTGYKDEPEVDKNGKPILHRTTPIHVTVGHYFPNRNTVLRELFKIYDRFDVNYTGNGVTHFHVACQLHETDIAKKFLELGQDPNCCVEQSDRRLGDPPLSLAVLRGLKEMVKLLLRAGADPNWSSKHGVTCLHVICMEGDGVLAEMLFEFSKDEYRPIQIDARDQLGRSVLYWALYRNNKSVAQFLLRKGADPNLASNKGLTPLHATCLMMSYEEEDLWKLFFEINDERGQTVQIDARDKLGNTPLQLAAANLKPGLIDRLLDRGADLSSFVFPAEKYFLDDAGIRFLSNSKLRVAYGAVAVVESLEKRGYELDRSDALTLMKLFAKYGLFEKPLADLEKFCDEDKLLFAREAKKIMMKDNDPSLSLYDLILLRPEEAAKLVTCADYYEFWRSKKIIKLPESFREACAQHLCENLSRGFFRRWTIYPFWELIHYRLPLEICEMIIGQVMNEDLFNIFLAATGQSS</sequence>
<protein>
    <submittedName>
        <fullName evidence="4">Uncharacterized protein</fullName>
    </submittedName>
</protein>
<feature type="repeat" description="ANK" evidence="3">
    <location>
        <begin position="252"/>
        <end position="284"/>
    </location>
</feature>
<dbReference type="SUPFAM" id="SSF48403">
    <property type="entry name" value="Ankyrin repeat"/>
    <property type="match status" value="1"/>
</dbReference>
<dbReference type="InterPro" id="IPR036770">
    <property type="entry name" value="Ankyrin_rpt-contain_sf"/>
</dbReference>
<gene>
    <name evidence="4" type="ORF">TBRA_LOCUS7027</name>
</gene>
<evidence type="ECO:0000256" key="2">
    <source>
        <dbReference type="ARBA" id="ARBA00023043"/>
    </source>
</evidence>
<dbReference type="SMART" id="SM00248">
    <property type="entry name" value="ANK"/>
    <property type="match status" value="6"/>
</dbReference>
<dbReference type="Gene3D" id="1.25.40.20">
    <property type="entry name" value="Ankyrin repeat-containing domain"/>
    <property type="match status" value="2"/>
</dbReference>
<dbReference type="PROSITE" id="PS50297">
    <property type="entry name" value="ANK_REP_REGION"/>
    <property type="match status" value="3"/>
</dbReference>
<dbReference type="EMBL" id="CADCXV010000772">
    <property type="protein sequence ID" value="CAB0035129.1"/>
    <property type="molecule type" value="Genomic_DNA"/>
</dbReference>
<dbReference type="InterPro" id="IPR002110">
    <property type="entry name" value="Ankyrin_rpt"/>
</dbReference>
<evidence type="ECO:0000313" key="4">
    <source>
        <dbReference type="EMBL" id="CAB0035129.1"/>
    </source>
</evidence>
<feature type="repeat" description="ANK" evidence="3">
    <location>
        <begin position="180"/>
        <end position="212"/>
    </location>
</feature>
<dbReference type="InterPro" id="IPR051070">
    <property type="entry name" value="NF-kappa-B_inhibitor"/>
</dbReference>
<dbReference type="Proteomes" id="UP000479190">
    <property type="component" value="Unassembled WGS sequence"/>
</dbReference>
<dbReference type="PANTHER" id="PTHR46680">
    <property type="entry name" value="NF-KAPPA-B INHIBITOR ALPHA"/>
    <property type="match status" value="1"/>
</dbReference>
<reference evidence="4 5" key="1">
    <citation type="submission" date="2020-02" db="EMBL/GenBank/DDBJ databases">
        <authorList>
            <person name="Ferguson B K."/>
        </authorList>
    </citation>
    <scope>NUCLEOTIDE SEQUENCE [LARGE SCALE GENOMIC DNA]</scope>
</reference>
<dbReference type="PANTHER" id="PTHR46680:SF3">
    <property type="entry name" value="NF-KAPPA-B INHIBITOR CACTUS"/>
    <property type="match status" value="1"/>
</dbReference>
<evidence type="ECO:0000256" key="3">
    <source>
        <dbReference type="PROSITE-ProRule" id="PRU00023"/>
    </source>
</evidence>
<feature type="repeat" description="ANK" evidence="3">
    <location>
        <begin position="327"/>
        <end position="355"/>
    </location>
</feature>
<keyword evidence="2 3" id="KW-0040">ANK repeat</keyword>
<proteinExistence type="predicted"/>
<accession>A0A6H5IHA3</accession>
<evidence type="ECO:0000313" key="5">
    <source>
        <dbReference type="Proteomes" id="UP000479190"/>
    </source>
</evidence>
<evidence type="ECO:0000256" key="1">
    <source>
        <dbReference type="ARBA" id="ARBA00022737"/>
    </source>
</evidence>
<keyword evidence="5" id="KW-1185">Reference proteome</keyword>
<dbReference type="AlphaFoldDB" id="A0A6H5IHA3"/>
<organism evidence="4 5">
    <name type="scientific">Trichogramma brassicae</name>
    <dbReference type="NCBI Taxonomy" id="86971"/>
    <lineage>
        <taxon>Eukaryota</taxon>
        <taxon>Metazoa</taxon>
        <taxon>Ecdysozoa</taxon>
        <taxon>Arthropoda</taxon>
        <taxon>Hexapoda</taxon>
        <taxon>Insecta</taxon>
        <taxon>Pterygota</taxon>
        <taxon>Neoptera</taxon>
        <taxon>Endopterygota</taxon>
        <taxon>Hymenoptera</taxon>
        <taxon>Apocrita</taxon>
        <taxon>Proctotrupomorpha</taxon>
        <taxon>Chalcidoidea</taxon>
        <taxon>Trichogrammatidae</taxon>
        <taxon>Trichogramma</taxon>
    </lineage>
</organism>
<name>A0A6H5IHA3_9HYME</name>
<dbReference type="PROSITE" id="PS50088">
    <property type="entry name" value="ANK_REPEAT"/>
    <property type="match status" value="3"/>
</dbReference>
<dbReference type="Pfam" id="PF12796">
    <property type="entry name" value="Ank_2"/>
    <property type="match status" value="1"/>
</dbReference>